<comment type="caution">
    <text evidence="1">The sequence shown here is derived from an EMBL/GenBank/DDBJ whole genome shotgun (WGS) entry which is preliminary data.</text>
</comment>
<name>A0A2G2YL47_CAPAN</name>
<dbReference type="InterPro" id="IPR043129">
    <property type="entry name" value="ATPase_NBD"/>
</dbReference>
<dbReference type="SUPFAM" id="SSF53067">
    <property type="entry name" value="Actin-like ATPase domain"/>
    <property type="match status" value="1"/>
</dbReference>
<organism evidence="1 2">
    <name type="scientific">Capsicum annuum</name>
    <name type="common">Capsicum pepper</name>
    <dbReference type="NCBI Taxonomy" id="4072"/>
    <lineage>
        <taxon>Eukaryota</taxon>
        <taxon>Viridiplantae</taxon>
        <taxon>Streptophyta</taxon>
        <taxon>Embryophyta</taxon>
        <taxon>Tracheophyta</taxon>
        <taxon>Spermatophyta</taxon>
        <taxon>Magnoliopsida</taxon>
        <taxon>eudicotyledons</taxon>
        <taxon>Gunneridae</taxon>
        <taxon>Pentapetalae</taxon>
        <taxon>asterids</taxon>
        <taxon>lamiids</taxon>
        <taxon>Solanales</taxon>
        <taxon>Solanaceae</taxon>
        <taxon>Solanoideae</taxon>
        <taxon>Capsiceae</taxon>
        <taxon>Capsicum</taxon>
    </lineage>
</organism>
<accession>A0A2G2YL47</accession>
<protein>
    <submittedName>
        <fullName evidence="1">Uncharacterized protein</fullName>
    </submittedName>
</protein>
<keyword evidence="2" id="KW-1185">Reference proteome</keyword>
<sequence>MRARTNSAFSEFLMRIGNGKEKLNSNEKIEIPKSLFISFTIEERSQDELFKVIPTQIKWIPEDDEGSMFEEEEVVTVDPIERGFIKDWDAMEDLLHNVLYSGLGWEIGNEGQILFTDPLCTPKVKNGSSLESSISPADALDNQYSSMDLQRLYYLQL</sequence>
<reference evidence="1 2" key="2">
    <citation type="journal article" date="2017" name="Genome Biol.">
        <title>New reference genome sequences of hot pepper reveal the massive evolution of plant disease-resistance genes by retroduplication.</title>
        <authorList>
            <person name="Kim S."/>
            <person name="Park J."/>
            <person name="Yeom S.I."/>
            <person name="Kim Y.M."/>
            <person name="Seo E."/>
            <person name="Kim K.T."/>
            <person name="Kim M.S."/>
            <person name="Lee J.M."/>
            <person name="Cheong K."/>
            <person name="Shin H.S."/>
            <person name="Kim S.B."/>
            <person name="Han K."/>
            <person name="Lee J."/>
            <person name="Park M."/>
            <person name="Lee H.A."/>
            <person name="Lee H.Y."/>
            <person name="Lee Y."/>
            <person name="Oh S."/>
            <person name="Lee J.H."/>
            <person name="Choi E."/>
            <person name="Choi E."/>
            <person name="Lee S.E."/>
            <person name="Jeon J."/>
            <person name="Kim H."/>
            <person name="Choi G."/>
            <person name="Song H."/>
            <person name="Lee J."/>
            <person name="Lee S.C."/>
            <person name="Kwon J.K."/>
            <person name="Lee H.Y."/>
            <person name="Koo N."/>
            <person name="Hong Y."/>
            <person name="Kim R.W."/>
            <person name="Kang W.H."/>
            <person name="Huh J.H."/>
            <person name="Kang B.C."/>
            <person name="Yang T.J."/>
            <person name="Lee Y.H."/>
            <person name="Bennetzen J.L."/>
            <person name="Choi D."/>
        </authorList>
    </citation>
    <scope>NUCLEOTIDE SEQUENCE [LARGE SCALE GENOMIC DNA]</scope>
    <source>
        <strain evidence="2">cv. CM334</strain>
    </source>
</reference>
<dbReference type="Proteomes" id="UP000222542">
    <property type="component" value="Unassembled WGS sequence"/>
</dbReference>
<dbReference type="AlphaFoldDB" id="A0A2G2YL47"/>
<evidence type="ECO:0000313" key="1">
    <source>
        <dbReference type="EMBL" id="PHT70470.1"/>
    </source>
</evidence>
<dbReference type="Gene3D" id="3.30.420.40">
    <property type="match status" value="1"/>
</dbReference>
<gene>
    <name evidence="1" type="ORF">T459_25574</name>
</gene>
<reference evidence="1 2" key="1">
    <citation type="journal article" date="2014" name="Nat. Genet.">
        <title>Genome sequence of the hot pepper provides insights into the evolution of pungency in Capsicum species.</title>
        <authorList>
            <person name="Kim S."/>
            <person name="Park M."/>
            <person name="Yeom S.I."/>
            <person name="Kim Y.M."/>
            <person name="Lee J.M."/>
            <person name="Lee H.A."/>
            <person name="Seo E."/>
            <person name="Choi J."/>
            <person name="Cheong K."/>
            <person name="Kim K.T."/>
            <person name="Jung K."/>
            <person name="Lee G.W."/>
            <person name="Oh S.K."/>
            <person name="Bae C."/>
            <person name="Kim S.B."/>
            <person name="Lee H.Y."/>
            <person name="Kim S.Y."/>
            <person name="Kim M.S."/>
            <person name="Kang B.C."/>
            <person name="Jo Y.D."/>
            <person name="Yang H.B."/>
            <person name="Jeong H.J."/>
            <person name="Kang W.H."/>
            <person name="Kwon J.K."/>
            <person name="Shin C."/>
            <person name="Lim J.Y."/>
            <person name="Park J.H."/>
            <person name="Huh J.H."/>
            <person name="Kim J.S."/>
            <person name="Kim B.D."/>
            <person name="Cohen O."/>
            <person name="Paran I."/>
            <person name="Suh M.C."/>
            <person name="Lee S.B."/>
            <person name="Kim Y.K."/>
            <person name="Shin Y."/>
            <person name="Noh S.J."/>
            <person name="Park J."/>
            <person name="Seo Y.S."/>
            <person name="Kwon S.Y."/>
            <person name="Kim H.A."/>
            <person name="Park J.M."/>
            <person name="Kim H.J."/>
            <person name="Choi S.B."/>
            <person name="Bosland P.W."/>
            <person name="Reeves G."/>
            <person name="Jo S.H."/>
            <person name="Lee B.W."/>
            <person name="Cho H.T."/>
            <person name="Choi H.S."/>
            <person name="Lee M.S."/>
            <person name="Yu Y."/>
            <person name="Do Choi Y."/>
            <person name="Park B.S."/>
            <person name="van Deynze A."/>
            <person name="Ashrafi H."/>
            <person name="Hill T."/>
            <person name="Kim W.T."/>
            <person name="Pai H.S."/>
            <person name="Ahn H.K."/>
            <person name="Yeam I."/>
            <person name="Giovannoni J.J."/>
            <person name="Rose J.K."/>
            <person name="Sorensen I."/>
            <person name="Lee S.J."/>
            <person name="Kim R.W."/>
            <person name="Choi I.Y."/>
            <person name="Choi B.S."/>
            <person name="Lim J.S."/>
            <person name="Lee Y.H."/>
            <person name="Choi D."/>
        </authorList>
    </citation>
    <scope>NUCLEOTIDE SEQUENCE [LARGE SCALE GENOMIC DNA]</scope>
    <source>
        <strain evidence="2">cv. CM334</strain>
    </source>
</reference>
<proteinExistence type="predicted"/>
<evidence type="ECO:0000313" key="2">
    <source>
        <dbReference type="Proteomes" id="UP000222542"/>
    </source>
</evidence>
<dbReference type="STRING" id="4072.A0A2G2YL47"/>
<dbReference type="EMBL" id="AYRZ02000010">
    <property type="protein sequence ID" value="PHT70470.1"/>
    <property type="molecule type" value="Genomic_DNA"/>
</dbReference>
<dbReference type="Gramene" id="PHT70470">
    <property type="protein sequence ID" value="PHT70470"/>
    <property type="gene ID" value="T459_25574"/>
</dbReference>